<evidence type="ECO:0000256" key="1">
    <source>
        <dbReference type="ARBA" id="ARBA00004651"/>
    </source>
</evidence>
<dbReference type="PANTHER" id="PTHR40043:SF1">
    <property type="entry name" value="UPF0719 INNER MEMBRANE PROTEIN YJFL"/>
    <property type="match status" value="1"/>
</dbReference>
<keyword evidence="5 7" id="KW-1133">Transmembrane helix</keyword>
<comment type="caution">
    <text evidence="8">The sequence shown here is derived from an EMBL/GenBank/DDBJ whole genome shotgun (WGS) entry which is preliminary data.</text>
</comment>
<keyword evidence="9" id="KW-1185">Reference proteome</keyword>
<keyword evidence="4 7" id="KW-0812">Transmembrane</keyword>
<feature type="transmembrane region" description="Helical" evidence="7">
    <location>
        <begin position="152"/>
        <end position="169"/>
    </location>
</feature>
<feature type="transmembrane region" description="Helical" evidence="7">
    <location>
        <begin position="263"/>
        <end position="283"/>
    </location>
</feature>
<sequence>MYSITDFEIDKWGETLAYILLFSLVLIFARIILGLVTRYDVNKELTDKDNVAYSVSMTGYFIGVSIVFLGASMGSSQGLWKDLLVVGGYSFGGVLAMFVSRFINDHLIFHHISNMTEIREKKNIAVGIVQLASYIATGLMIGSAIAGDDGGPGEAVLFYFIGQIFLVSYTKGFVKFSRYDIQSDLKSQNVSISLSVAGKMIAIGLIVMMTLGKEFLGWKETFVSMFIDCSIMTILLFFSTILFDKVIIPKSDLYNELVKDRNIGVGLLDCMMSIIYAMLMVYFV</sequence>
<feature type="transmembrane region" description="Helical" evidence="7">
    <location>
        <begin position="16"/>
        <end position="39"/>
    </location>
</feature>
<evidence type="ECO:0000256" key="4">
    <source>
        <dbReference type="ARBA" id="ARBA00022692"/>
    </source>
</evidence>
<protein>
    <submittedName>
        <fullName evidence="8">DUF350 domain-containing protein</fullName>
    </submittedName>
</protein>
<evidence type="ECO:0000256" key="6">
    <source>
        <dbReference type="ARBA" id="ARBA00023136"/>
    </source>
</evidence>
<name>A0A7X8XV64_9BACT</name>
<dbReference type="RefSeq" id="WP_168881501.1">
    <property type="nucleotide sequence ID" value="NZ_JABAIL010000002.1"/>
</dbReference>
<organism evidence="8 9">
    <name type="scientific">Flammeovirga agarivorans</name>
    <dbReference type="NCBI Taxonomy" id="2726742"/>
    <lineage>
        <taxon>Bacteria</taxon>
        <taxon>Pseudomonadati</taxon>
        <taxon>Bacteroidota</taxon>
        <taxon>Cytophagia</taxon>
        <taxon>Cytophagales</taxon>
        <taxon>Flammeovirgaceae</taxon>
        <taxon>Flammeovirga</taxon>
    </lineage>
</organism>
<dbReference type="Proteomes" id="UP000585050">
    <property type="component" value="Unassembled WGS sequence"/>
</dbReference>
<feature type="transmembrane region" description="Helical" evidence="7">
    <location>
        <begin position="190"/>
        <end position="211"/>
    </location>
</feature>
<dbReference type="AlphaFoldDB" id="A0A7X8XV64"/>
<evidence type="ECO:0000313" key="9">
    <source>
        <dbReference type="Proteomes" id="UP000585050"/>
    </source>
</evidence>
<keyword evidence="3" id="KW-1003">Cell membrane</keyword>
<evidence type="ECO:0000256" key="2">
    <source>
        <dbReference type="ARBA" id="ARBA00005779"/>
    </source>
</evidence>
<dbReference type="EMBL" id="JABAIL010000002">
    <property type="protein sequence ID" value="NLR90785.1"/>
    <property type="molecule type" value="Genomic_DNA"/>
</dbReference>
<accession>A0A7X8XV64</accession>
<evidence type="ECO:0000256" key="5">
    <source>
        <dbReference type="ARBA" id="ARBA00022989"/>
    </source>
</evidence>
<evidence type="ECO:0000256" key="7">
    <source>
        <dbReference type="SAM" id="Phobius"/>
    </source>
</evidence>
<comment type="subcellular location">
    <subcellularLocation>
        <location evidence="1">Cell membrane</location>
        <topology evidence="1">Multi-pass membrane protein</topology>
    </subcellularLocation>
</comment>
<evidence type="ECO:0000256" key="3">
    <source>
        <dbReference type="ARBA" id="ARBA00022475"/>
    </source>
</evidence>
<proteinExistence type="inferred from homology"/>
<feature type="transmembrane region" description="Helical" evidence="7">
    <location>
        <begin position="83"/>
        <end position="103"/>
    </location>
</feature>
<evidence type="ECO:0000313" key="8">
    <source>
        <dbReference type="EMBL" id="NLR90785.1"/>
    </source>
</evidence>
<gene>
    <name evidence="8" type="ORF">HGP29_06190</name>
</gene>
<reference evidence="8 9" key="1">
    <citation type="submission" date="2020-04" db="EMBL/GenBank/DDBJ databases">
        <title>Flammeovirga sp. SR4, a novel species isolated from seawater.</title>
        <authorList>
            <person name="Wang X."/>
        </authorList>
    </citation>
    <scope>NUCLEOTIDE SEQUENCE [LARGE SCALE GENOMIC DNA]</scope>
    <source>
        <strain evidence="8 9">SR4</strain>
    </source>
</reference>
<dbReference type="Pfam" id="PF03994">
    <property type="entry name" value="DUF350"/>
    <property type="match status" value="2"/>
</dbReference>
<feature type="transmembrane region" description="Helical" evidence="7">
    <location>
        <begin position="51"/>
        <end position="71"/>
    </location>
</feature>
<feature type="transmembrane region" description="Helical" evidence="7">
    <location>
        <begin position="223"/>
        <end position="243"/>
    </location>
</feature>
<dbReference type="InterPro" id="IPR007140">
    <property type="entry name" value="DUF350"/>
</dbReference>
<keyword evidence="6 7" id="KW-0472">Membrane</keyword>
<dbReference type="PANTHER" id="PTHR40043">
    <property type="entry name" value="UPF0719 INNER MEMBRANE PROTEIN YJFL"/>
    <property type="match status" value="1"/>
</dbReference>
<feature type="transmembrane region" description="Helical" evidence="7">
    <location>
        <begin position="124"/>
        <end position="146"/>
    </location>
</feature>
<dbReference type="GO" id="GO:0005886">
    <property type="term" value="C:plasma membrane"/>
    <property type="evidence" value="ECO:0007669"/>
    <property type="project" value="UniProtKB-SubCell"/>
</dbReference>
<comment type="similarity">
    <text evidence="2">Belongs to the UPF0719 family.</text>
</comment>